<sequence>MHKEQSVTEQMKHCIKVTKMYDWVNLMSEIKIKEKICIDHPEIFTDIICCEFRVPCDRTTPSTIWAKAGIENISGTLAIEYTCGCENLLIVIINGKVAASLFEGQSFCATIVDLQSVELLCQGKDDSESCIGEFKIVLHFQSAVDECDLENVKCFLSDCHGHPLYASDSCSFICEEISNKRKSFQVALPNGKIKRLNKVVVQKKGFITIQLFNKTGNLCKTCTIPFTEIETILLCAPPGTKLECEILSFDCEAYVIAPADGCTSFVEIIIVVSICQSIQTKAAVIMEIEGVLCKKVREEDSKFFTVNHSFDSTDIM</sequence>
<name>A0ABV5WLR3_9BACI</name>
<dbReference type="InterPro" id="IPR025055">
    <property type="entry name" value="Ena_core"/>
</dbReference>
<keyword evidence="3" id="KW-1185">Reference proteome</keyword>
<gene>
    <name evidence="2" type="ORF">ACFFMS_25005</name>
</gene>
<proteinExistence type="predicted"/>
<dbReference type="EMBL" id="JBHMAF010000194">
    <property type="protein sequence ID" value="MFB9761507.1"/>
    <property type="molecule type" value="Genomic_DNA"/>
</dbReference>
<accession>A0ABV5WLR3</accession>
<feature type="domain" description="Endospore appendages core" evidence="1">
    <location>
        <begin position="37"/>
        <end position="141"/>
    </location>
</feature>
<dbReference type="RefSeq" id="WP_379951667.1">
    <property type="nucleotide sequence ID" value="NZ_JBHMAF010000194.1"/>
</dbReference>
<comment type="caution">
    <text evidence="2">The sequence shown here is derived from an EMBL/GenBank/DDBJ whole genome shotgun (WGS) entry which is preliminary data.</text>
</comment>
<evidence type="ECO:0000313" key="2">
    <source>
        <dbReference type="EMBL" id="MFB9761507.1"/>
    </source>
</evidence>
<dbReference type="Proteomes" id="UP001589609">
    <property type="component" value="Unassembled WGS sequence"/>
</dbReference>
<organism evidence="2 3">
    <name type="scientific">Ectobacillus funiculus</name>
    <dbReference type="NCBI Taxonomy" id="137993"/>
    <lineage>
        <taxon>Bacteria</taxon>
        <taxon>Bacillati</taxon>
        <taxon>Bacillota</taxon>
        <taxon>Bacilli</taxon>
        <taxon>Bacillales</taxon>
        <taxon>Bacillaceae</taxon>
        <taxon>Ectobacillus</taxon>
    </lineage>
</organism>
<evidence type="ECO:0000313" key="3">
    <source>
        <dbReference type="Proteomes" id="UP001589609"/>
    </source>
</evidence>
<protein>
    <submittedName>
        <fullName evidence="2">DUF3992 domain-containing protein</fullName>
    </submittedName>
</protein>
<dbReference type="Pfam" id="PF13157">
    <property type="entry name" value="Enas"/>
    <property type="match status" value="1"/>
</dbReference>
<reference evidence="2 3" key="1">
    <citation type="submission" date="2024-09" db="EMBL/GenBank/DDBJ databases">
        <authorList>
            <person name="Sun Q."/>
            <person name="Mori K."/>
        </authorList>
    </citation>
    <scope>NUCLEOTIDE SEQUENCE [LARGE SCALE GENOMIC DNA]</scope>
    <source>
        <strain evidence="2 3">JCM 11201</strain>
    </source>
</reference>
<evidence type="ECO:0000259" key="1">
    <source>
        <dbReference type="Pfam" id="PF13157"/>
    </source>
</evidence>